<dbReference type="Pfam" id="PF09852">
    <property type="entry name" value="DUF2079"/>
    <property type="match status" value="1"/>
</dbReference>
<dbReference type="OrthoDB" id="345570at2"/>
<proteinExistence type="predicted"/>
<dbReference type="Proteomes" id="UP000298009">
    <property type="component" value="Unassembled WGS sequence"/>
</dbReference>
<reference evidence="2" key="1">
    <citation type="journal article" date="2019" name="PLoS Negl. Trop. Dis.">
        <title>Revisiting the worldwide diversity of Leptospira species in the environment.</title>
        <authorList>
            <person name="Vincent A.T."/>
            <person name="Schiettekatte O."/>
            <person name="Bourhy P."/>
            <person name="Veyrier F.J."/>
            <person name="Picardeau M."/>
        </authorList>
    </citation>
    <scope>NUCLEOTIDE SEQUENCE [LARGE SCALE GENOMIC DNA]</scope>
    <source>
        <strain evidence="2">201800287</strain>
    </source>
</reference>
<feature type="transmembrane region" description="Helical" evidence="1">
    <location>
        <begin position="116"/>
        <end position="133"/>
    </location>
</feature>
<feature type="transmembrane region" description="Helical" evidence="1">
    <location>
        <begin position="161"/>
        <end position="185"/>
    </location>
</feature>
<feature type="transmembrane region" description="Helical" evidence="1">
    <location>
        <begin position="6"/>
        <end position="22"/>
    </location>
</feature>
<keyword evidence="3" id="KW-1185">Reference proteome</keyword>
<feature type="transmembrane region" description="Helical" evidence="1">
    <location>
        <begin position="197"/>
        <end position="216"/>
    </location>
</feature>
<name>A0A4R9I847_9LEPT</name>
<accession>A0A4R9I847</accession>
<dbReference type="RefSeq" id="WP_135602052.1">
    <property type="nucleotide sequence ID" value="NZ_RQFK01000026.1"/>
</dbReference>
<dbReference type="EMBL" id="RQFK01000026">
    <property type="protein sequence ID" value="TGK82223.1"/>
    <property type="molecule type" value="Genomic_DNA"/>
</dbReference>
<organism evidence="2 3">
    <name type="scientific">Leptospira noumeaensis</name>
    <dbReference type="NCBI Taxonomy" id="2484964"/>
    <lineage>
        <taxon>Bacteria</taxon>
        <taxon>Pseudomonadati</taxon>
        <taxon>Spirochaetota</taxon>
        <taxon>Spirochaetia</taxon>
        <taxon>Leptospirales</taxon>
        <taxon>Leptospiraceae</taxon>
        <taxon>Leptospira</taxon>
    </lineage>
</organism>
<feature type="transmembrane region" description="Helical" evidence="1">
    <location>
        <begin position="236"/>
        <end position="258"/>
    </location>
</feature>
<keyword evidence="1" id="KW-0812">Transmembrane</keyword>
<evidence type="ECO:0000313" key="3">
    <source>
        <dbReference type="Proteomes" id="UP000298009"/>
    </source>
</evidence>
<keyword evidence="1" id="KW-0472">Membrane</keyword>
<feature type="transmembrane region" description="Helical" evidence="1">
    <location>
        <begin position="316"/>
        <end position="336"/>
    </location>
</feature>
<dbReference type="AlphaFoldDB" id="A0A4R9I847"/>
<feature type="transmembrane region" description="Helical" evidence="1">
    <location>
        <begin position="265"/>
        <end position="281"/>
    </location>
</feature>
<evidence type="ECO:0000256" key="1">
    <source>
        <dbReference type="SAM" id="Phobius"/>
    </source>
</evidence>
<feature type="transmembrane region" description="Helical" evidence="1">
    <location>
        <begin position="287"/>
        <end position="304"/>
    </location>
</feature>
<comment type="caution">
    <text evidence="2">The sequence shown here is derived from an EMBL/GenBank/DDBJ whole genome shotgun (WGS) entry which is preliminary data.</text>
</comment>
<dbReference type="InterPro" id="IPR018650">
    <property type="entry name" value="STSV1_Orf64"/>
</dbReference>
<feature type="transmembrane region" description="Helical" evidence="1">
    <location>
        <begin position="92"/>
        <end position="110"/>
    </location>
</feature>
<keyword evidence="1" id="KW-1133">Transmembrane helix</keyword>
<sequence>MKQLRFHLPSFILWMVVFYFLSERSIFRYQHLGAGVDIGLFENLFYNLVHSGKAVTSIGIDGTSHHYFSDHINWYIYPLALLYKFFPYVESLLIFQAFVISLPILFFPIYQKDIQGQWIYPLLYALFLPIYWIQIFDFHPEVLWIPLFFLFYYFWKKQSPYWILFFILSLLTKEESALLWIVFALVEGKSKKKESSFIGLTALVYFIFCIILLSHLRNSGSQIPIPAHWERYSNPIAAVQNLHLFPYLILFLNLPFLFLQFRNKLILCLAPYFLYSLFSSYEVNKTPFTHHSFIAVPIIMISFIESLDRLNQKNKLLFGYLSLFVSILIFCFFGPISKSYSYRKEYMNPGGSPKDVTTLRGLLNGKSVVSNLPQYLSNRTSVQLFLPNQEYTADYLVYYVFSGNSQTPPLPNHYQWEQMIENHIQIYKRTEN</sequence>
<evidence type="ECO:0000313" key="2">
    <source>
        <dbReference type="EMBL" id="TGK82223.1"/>
    </source>
</evidence>
<gene>
    <name evidence="2" type="ORF">EHQ24_13225</name>
</gene>
<protein>
    <submittedName>
        <fullName evidence="2">DUF2079 domain-containing protein</fullName>
    </submittedName>
</protein>